<dbReference type="PROSITE" id="PS51186">
    <property type="entry name" value="GNAT"/>
    <property type="match status" value="1"/>
</dbReference>
<dbReference type="SUPFAM" id="SSF55729">
    <property type="entry name" value="Acyl-CoA N-acyltransferases (Nat)"/>
    <property type="match status" value="1"/>
</dbReference>
<proteinExistence type="predicted"/>
<sequence length="161" mass="18592">MNNSLVSQIEVLKIEELERVLALVYNVFMEFEAPDYSEQGIKAFGDFIEFNSIKNMIQDNILNFWVCYDKEKIVGVIATKKVSHICMLFVDKNYHRKGIARNLFETILSTVKNNPKIKEITVNSSPYAVEFYHKLGFKDVNSEQNVDGIRFTPMKLKITGV</sequence>
<keyword evidence="3" id="KW-1185">Reference proteome</keyword>
<dbReference type="RefSeq" id="WP_268049512.1">
    <property type="nucleotide sequence ID" value="NZ_JAPQES010000002.1"/>
</dbReference>
<evidence type="ECO:0000259" key="1">
    <source>
        <dbReference type="PROSITE" id="PS51186"/>
    </source>
</evidence>
<dbReference type="Proteomes" id="UP001079657">
    <property type="component" value="Unassembled WGS sequence"/>
</dbReference>
<dbReference type="PANTHER" id="PTHR43451">
    <property type="entry name" value="ACETYLTRANSFERASE (GNAT) FAMILY PROTEIN"/>
    <property type="match status" value="1"/>
</dbReference>
<dbReference type="InterPro" id="IPR000182">
    <property type="entry name" value="GNAT_dom"/>
</dbReference>
<dbReference type="CDD" id="cd04301">
    <property type="entry name" value="NAT_SF"/>
    <property type="match status" value="1"/>
</dbReference>
<dbReference type="InterPro" id="IPR052564">
    <property type="entry name" value="N-acetyltrans/Recomb-assoc"/>
</dbReference>
<dbReference type="PANTHER" id="PTHR43451:SF1">
    <property type="entry name" value="ACETYLTRANSFERASE"/>
    <property type="match status" value="1"/>
</dbReference>
<name>A0ABT4CNS1_9CLOT</name>
<reference evidence="2" key="1">
    <citation type="submission" date="2022-12" db="EMBL/GenBank/DDBJ databases">
        <authorList>
            <person name="Wang J."/>
        </authorList>
    </citation>
    <scope>NUCLEOTIDE SEQUENCE</scope>
    <source>
        <strain evidence="2">HY-42-06</strain>
    </source>
</reference>
<feature type="domain" description="N-acetyltransferase" evidence="1">
    <location>
        <begin position="12"/>
        <end position="159"/>
    </location>
</feature>
<gene>
    <name evidence="2" type="ORF">OXH55_08680</name>
</gene>
<dbReference type="Gene3D" id="3.40.630.30">
    <property type="match status" value="1"/>
</dbReference>
<dbReference type="Pfam" id="PF13673">
    <property type="entry name" value="Acetyltransf_10"/>
    <property type="match status" value="1"/>
</dbReference>
<evidence type="ECO:0000313" key="3">
    <source>
        <dbReference type="Proteomes" id="UP001079657"/>
    </source>
</evidence>
<protein>
    <submittedName>
        <fullName evidence="2">GNAT family N-acetyltransferase</fullName>
    </submittedName>
</protein>
<dbReference type="InterPro" id="IPR016181">
    <property type="entry name" value="Acyl_CoA_acyltransferase"/>
</dbReference>
<accession>A0ABT4CNS1</accession>
<comment type="caution">
    <text evidence="2">The sequence shown here is derived from an EMBL/GenBank/DDBJ whole genome shotgun (WGS) entry which is preliminary data.</text>
</comment>
<evidence type="ECO:0000313" key="2">
    <source>
        <dbReference type="EMBL" id="MCY6370704.1"/>
    </source>
</evidence>
<dbReference type="EMBL" id="JAPQES010000002">
    <property type="protein sequence ID" value="MCY6370704.1"/>
    <property type="molecule type" value="Genomic_DNA"/>
</dbReference>
<organism evidence="2 3">
    <name type="scientific">Clostridium ganghwense</name>
    <dbReference type="NCBI Taxonomy" id="312089"/>
    <lineage>
        <taxon>Bacteria</taxon>
        <taxon>Bacillati</taxon>
        <taxon>Bacillota</taxon>
        <taxon>Clostridia</taxon>
        <taxon>Eubacteriales</taxon>
        <taxon>Clostridiaceae</taxon>
        <taxon>Clostridium</taxon>
    </lineage>
</organism>